<dbReference type="InterPro" id="IPR012340">
    <property type="entry name" value="NA-bd_OB-fold"/>
</dbReference>
<dbReference type="SUPFAM" id="SSF50249">
    <property type="entry name" value="Nucleic acid-binding proteins"/>
    <property type="match status" value="1"/>
</dbReference>
<dbReference type="InterPro" id="IPR011129">
    <property type="entry name" value="CSD"/>
</dbReference>
<protein>
    <submittedName>
        <fullName evidence="5">Cold shock domain-containing protein</fullName>
    </submittedName>
</protein>
<keyword evidence="1" id="KW-0597">Phosphoprotein</keyword>
<accession>A0ABR9CY48</accession>
<sequence length="206" mass="23140">MQKGILKRWMDDKGYGFITPADGSDDVFFHISSLKDAIRRPVERDIVYFDVIIDLTGQKRAVGVTIEGTKSVFTERKLVKPAPVAPRKNALKPQPHKARAYRHRNSSYRSIFSTIVIVALVVGFAVDKFKSREIAISRPSTVSEISYQVTEQPEIQAATKFTCEGKTRCTQMNSCEEAMFYLNNCPGSVTDGDNDGRPCEDQWCGH</sequence>
<evidence type="ECO:0000256" key="2">
    <source>
        <dbReference type="RuleBase" id="RU000408"/>
    </source>
</evidence>
<dbReference type="Pfam" id="PF05901">
    <property type="entry name" value="Excalibur"/>
    <property type="match status" value="1"/>
</dbReference>
<dbReference type="InterPro" id="IPR008613">
    <property type="entry name" value="Excalibur_Ca-bd_domain"/>
</dbReference>
<dbReference type="SMART" id="SM00357">
    <property type="entry name" value="CSP"/>
    <property type="match status" value="1"/>
</dbReference>
<evidence type="ECO:0000256" key="1">
    <source>
        <dbReference type="ARBA" id="ARBA00022553"/>
    </source>
</evidence>
<comment type="caution">
    <text evidence="5">The sequence shown here is derived from an EMBL/GenBank/DDBJ whole genome shotgun (WGS) entry which is preliminary data.</text>
</comment>
<keyword evidence="3" id="KW-0472">Membrane</keyword>
<gene>
    <name evidence="5" type="ORF">IE877_03165</name>
</gene>
<dbReference type="InterPro" id="IPR002059">
    <property type="entry name" value="CSP_DNA-bd"/>
</dbReference>
<dbReference type="Proteomes" id="UP000652176">
    <property type="component" value="Unassembled WGS sequence"/>
</dbReference>
<dbReference type="InterPro" id="IPR052069">
    <property type="entry name" value="Ca-reg_mRNA-binding_domain"/>
</dbReference>
<name>A0ABR9CY48_9GAMM</name>
<dbReference type="Gene3D" id="2.40.50.140">
    <property type="entry name" value="Nucleic acid-binding proteins"/>
    <property type="match status" value="1"/>
</dbReference>
<dbReference type="CDD" id="cd04458">
    <property type="entry name" value="CSP_CDS"/>
    <property type="match status" value="1"/>
</dbReference>
<dbReference type="RefSeq" id="WP_192373192.1">
    <property type="nucleotide sequence ID" value="NZ_CAJHIV010000001.1"/>
</dbReference>
<feature type="domain" description="CSD" evidence="4">
    <location>
        <begin position="1"/>
        <end position="66"/>
    </location>
</feature>
<keyword evidence="6" id="KW-1185">Reference proteome</keyword>
<evidence type="ECO:0000313" key="6">
    <source>
        <dbReference type="Proteomes" id="UP000652176"/>
    </source>
</evidence>
<evidence type="ECO:0000256" key="3">
    <source>
        <dbReference type="SAM" id="Phobius"/>
    </source>
</evidence>
<dbReference type="InterPro" id="IPR019844">
    <property type="entry name" value="CSD_CS"/>
</dbReference>
<keyword evidence="3" id="KW-1133">Transmembrane helix</keyword>
<reference evidence="5 6" key="1">
    <citation type="submission" date="2020-09" db="EMBL/GenBank/DDBJ databases">
        <title>Methylomonas albis sp. nov. and Methylomonas fluvii sp. nov.: Two cold-adapted methanotrophs from the River Elbe and an amended description of Methylovulum psychrotolerans strain Eb1.</title>
        <authorList>
            <person name="Bussmann I.K."/>
            <person name="Klings K.-W."/>
            <person name="Warnstedt J."/>
            <person name="Hoppert M."/>
            <person name="Saborowski A."/>
            <person name="Horn F."/>
            <person name="Liebner S."/>
        </authorList>
    </citation>
    <scope>NUCLEOTIDE SEQUENCE [LARGE SCALE GENOMIC DNA]</scope>
    <source>
        <strain evidence="5 6">EbA</strain>
    </source>
</reference>
<dbReference type="PANTHER" id="PTHR12962">
    <property type="entry name" value="CALCIUM-REGULATED HEAT STABLE PROTEIN CRHSP-24-RELATED"/>
    <property type="match status" value="1"/>
</dbReference>
<organism evidence="5 6">
    <name type="scientific">Methylomonas albis</name>
    <dbReference type="NCBI Taxonomy" id="1854563"/>
    <lineage>
        <taxon>Bacteria</taxon>
        <taxon>Pseudomonadati</taxon>
        <taxon>Pseudomonadota</taxon>
        <taxon>Gammaproteobacteria</taxon>
        <taxon>Methylococcales</taxon>
        <taxon>Methylococcaceae</taxon>
        <taxon>Methylomonas</taxon>
    </lineage>
</organism>
<dbReference type="EMBL" id="JACXSS010000001">
    <property type="protein sequence ID" value="MBD9354894.1"/>
    <property type="molecule type" value="Genomic_DNA"/>
</dbReference>
<feature type="transmembrane region" description="Helical" evidence="3">
    <location>
        <begin position="107"/>
        <end position="126"/>
    </location>
</feature>
<dbReference type="PROSITE" id="PS00352">
    <property type="entry name" value="CSD_1"/>
    <property type="match status" value="1"/>
</dbReference>
<evidence type="ECO:0000259" key="4">
    <source>
        <dbReference type="PROSITE" id="PS51857"/>
    </source>
</evidence>
<dbReference type="PROSITE" id="PS51857">
    <property type="entry name" value="CSD_2"/>
    <property type="match status" value="1"/>
</dbReference>
<comment type="subcellular location">
    <subcellularLocation>
        <location evidence="2">Cytoplasm</location>
    </subcellularLocation>
</comment>
<evidence type="ECO:0000313" key="5">
    <source>
        <dbReference type="EMBL" id="MBD9354894.1"/>
    </source>
</evidence>
<keyword evidence="3" id="KW-0812">Transmembrane</keyword>
<dbReference type="PANTHER" id="PTHR12962:SF1">
    <property type="entry name" value="COLD SHOCK DOMAIN-CONTAINING PROTEIN CG9705"/>
    <property type="match status" value="1"/>
</dbReference>
<proteinExistence type="predicted"/>
<dbReference type="Pfam" id="PF00313">
    <property type="entry name" value="CSD"/>
    <property type="match status" value="1"/>
</dbReference>